<proteinExistence type="predicted"/>
<dbReference type="OrthoDB" id="3297477at2"/>
<evidence type="ECO:0000313" key="2">
    <source>
        <dbReference type="Proteomes" id="UP000183263"/>
    </source>
</evidence>
<name>A0A1G8QP01_9NOCA</name>
<keyword evidence="2" id="KW-1185">Reference proteome</keyword>
<protein>
    <submittedName>
        <fullName evidence="1">ABC-2 family transporter protein</fullName>
    </submittedName>
</protein>
<dbReference type="RefSeq" id="WP_072738779.1">
    <property type="nucleotide sequence ID" value="NZ_CP048813.1"/>
</dbReference>
<dbReference type="GO" id="GO:0140359">
    <property type="term" value="F:ABC-type transporter activity"/>
    <property type="evidence" value="ECO:0007669"/>
    <property type="project" value="InterPro"/>
</dbReference>
<dbReference type="GO" id="GO:0005886">
    <property type="term" value="C:plasma membrane"/>
    <property type="evidence" value="ECO:0007669"/>
    <property type="project" value="UniProtKB-SubCell"/>
</dbReference>
<dbReference type="Pfam" id="PF12730">
    <property type="entry name" value="ABC2_membrane_4"/>
    <property type="match status" value="1"/>
</dbReference>
<dbReference type="PANTHER" id="PTHR37305">
    <property type="entry name" value="INTEGRAL MEMBRANE PROTEIN-RELATED"/>
    <property type="match status" value="1"/>
</dbReference>
<gene>
    <name evidence="1" type="ORF">SAMN05444695_11589</name>
</gene>
<organism evidence="1 2">
    <name type="scientific">Rhodococcus triatomae</name>
    <dbReference type="NCBI Taxonomy" id="300028"/>
    <lineage>
        <taxon>Bacteria</taxon>
        <taxon>Bacillati</taxon>
        <taxon>Actinomycetota</taxon>
        <taxon>Actinomycetes</taxon>
        <taxon>Mycobacteriales</taxon>
        <taxon>Nocardiaceae</taxon>
        <taxon>Rhodococcus</taxon>
    </lineage>
</organism>
<dbReference type="EMBL" id="FNDN01000015">
    <property type="protein sequence ID" value="SDJ06085.1"/>
    <property type="molecule type" value="Genomic_DNA"/>
</dbReference>
<dbReference type="AlphaFoldDB" id="A0A1G8QP01"/>
<sequence length="249" mass="24579">MSGNSGLSAQIRSELVKIRSVRSLTILPVVMTVLVPAMALFVGVTGSLDPDDTVFGGALTGGILGLAVAGIWGALVVTGEYSSGTIEPVLTVTPLRGRVLAAKAVVVGVAAILLAIPACAAAFGIGLVTLDGHVTGDPVPALLGIALAYGAVGVLGVACGTVLRSSAGAVAVVLGVLILPELIGPLLGSLQPWITGAAPSAVVVKLSQSADAAPEVMGSWGGWVSLMILVSYTAVVAVAARAVFVARDA</sequence>
<dbReference type="Proteomes" id="UP000183263">
    <property type="component" value="Unassembled WGS sequence"/>
</dbReference>
<reference evidence="1 2" key="1">
    <citation type="submission" date="2016-10" db="EMBL/GenBank/DDBJ databases">
        <authorList>
            <person name="de Groot N.N."/>
        </authorList>
    </citation>
    <scope>NUCLEOTIDE SEQUENCE [LARGE SCALE GENOMIC DNA]</scope>
    <source>
        <strain evidence="1 2">DSM 44892</strain>
    </source>
</reference>
<dbReference type="PANTHER" id="PTHR37305:SF1">
    <property type="entry name" value="MEMBRANE PROTEIN"/>
    <property type="match status" value="1"/>
</dbReference>
<evidence type="ECO:0000313" key="1">
    <source>
        <dbReference type="EMBL" id="SDJ06085.1"/>
    </source>
</evidence>
<accession>A0A1G8QP01</accession>